<dbReference type="AlphaFoldDB" id="A0A3E2NJ94"/>
<keyword evidence="3" id="KW-1185">Reference proteome</keyword>
<gene>
    <name evidence="2" type="ORF">DYU05_20160</name>
</gene>
<comment type="caution">
    <text evidence="2">The sequence shown here is derived from an EMBL/GenBank/DDBJ whole genome shotgun (WGS) entry which is preliminary data.</text>
</comment>
<sequence length="169" mass="18815">MRFFLQILLLSFLPAWGLAQDNPLVKQQADLFAQATFEGDYQTVIRYTYPRLVALSGGEEKMHQLITDRIETLKKQGALSFEGSVGMPGKFYQAGDELHCLLPEELVMTTSAGKYTGRTWLLGISGNDGKSWTFMDVGAMPHNVLLKLLPSYNNALVIPPPVKMEFSAN</sequence>
<feature type="chain" id="PRO_5017563454" description="DUF4251 domain-containing protein" evidence="1">
    <location>
        <begin position="20"/>
        <end position="169"/>
    </location>
</feature>
<name>A0A3E2NJ94_9SPHI</name>
<evidence type="ECO:0008006" key="4">
    <source>
        <dbReference type="Google" id="ProtNLM"/>
    </source>
</evidence>
<dbReference type="Proteomes" id="UP000260823">
    <property type="component" value="Unassembled WGS sequence"/>
</dbReference>
<dbReference type="OrthoDB" id="670350at2"/>
<reference evidence="2 3" key="1">
    <citation type="submission" date="2018-08" db="EMBL/GenBank/DDBJ databases">
        <title>Mucilaginibacter terrae sp. nov., isolated from manganese diggings.</title>
        <authorList>
            <person name="Huang Y."/>
            <person name="Zhou Z."/>
        </authorList>
    </citation>
    <scope>NUCLEOTIDE SEQUENCE [LARGE SCALE GENOMIC DNA]</scope>
    <source>
        <strain evidence="2 3">ZH6</strain>
    </source>
</reference>
<accession>A0A3E2NJ94</accession>
<evidence type="ECO:0000313" key="3">
    <source>
        <dbReference type="Proteomes" id="UP000260823"/>
    </source>
</evidence>
<keyword evidence="1" id="KW-0732">Signal</keyword>
<evidence type="ECO:0000313" key="2">
    <source>
        <dbReference type="EMBL" id="RFZ81076.1"/>
    </source>
</evidence>
<dbReference type="EMBL" id="QWDE01000007">
    <property type="protein sequence ID" value="RFZ81076.1"/>
    <property type="molecule type" value="Genomic_DNA"/>
</dbReference>
<evidence type="ECO:0000256" key="1">
    <source>
        <dbReference type="SAM" id="SignalP"/>
    </source>
</evidence>
<dbReference type="RefSeq" id="WP_117384976.1">
    <property type="nucleotide sequence ID" value="NZ_QWDE01000007.1"/>
</dbReference>
<protein>
    <recommendedName>
        <fullName evidence="4">DUF4251 domain-containing protein</fullName>
    </recommendedName>
</protein>
<proteinExistence type="predicted"/>
<feature type="signal peptide" evidence="1">
    <location>
        <begin position="1"/>
        <end position="19"/>
    </location>
</feature>
<organism evidence="2 3">
    <name type="scientific">Mucilaginibacter terrenus</name>
    <dbReference type="NCBI Taxonomy" id="2482727"/>
    <lineage>
        <taxon>Bacteria</taxon>
        <taxon>Pseudomonadati</taxon>
        <taxon>Bacteroidota</taxon>
        <taxon>Sphingobacteriia</taxon>
        <taxon>Sphingobacteriales</taxon>
        <taxon>Sphingobacteriaceae</taxon>
        <taxon>Mucilaginibacter</taxon>
    </lineage>
</organism>